<protein>
    <recommendedName>
        <fullName evidence="5">KIAA1755</fullName>
    </recommendedName>
</protein>
<keyword evidence="1" id="KW-0175">Coiled coil</keyword>
<feature type="region of interest" description="Disordered" evidence="2">
    <location>
        <begin position="1098"/>
        <end position="1207"/>
    </location>
</feature>
<proteinExistence type="predicted"/>
<gene>
    <name evidence="3" type="ORF">PODLI_1B018509</name>
</gene>
<name>A0AA35PBG1_9SAUR</name>
<evidence type="ECO:0000313" key="3">
    <source>
        <dbReference type="EMBL" id="CAI5778597.1"/>
    </source>
</evidence>
<feature type="compositionally biased region" description="Polar residues" evidence="2">
    <location>
        <begin position="378"/>
        <end position="389"/>
    </location>
</feature>
<feature type="compositionally biased region" description="Low complexity" evidence="2">
    <location>
        <begin position="1176"/>
        <end position="1191"/>
    </location>
</feature>
<evidence type="ECO:0000256" key="2">
    <source>
        <dbReference type="SAM" id="MobiDB-lite"/>
    </source>
</evidence>
<feature type="region of interest" description="Disordered" evidence="2">
    <location>
        <begin position="1039"/>
        <end position="1069"/>
    </location>
</feature>
<keyword evidence="4" id="KW-1185">Reference proteome</keyword>
<dbReference type="EMBL" id="OX395131">
    <property type="protein sequence ID" value="CAI5778597.1"/>
    <property type="molecule type" value="Genomic_DNA"/>
</dbReference>
<feature type="region of interest" description="Disordered" evidence="2">
    <location>
        <begin position="378"/>
        <end position="479"/>
    </location>
</feature>
<dbReference type="PANTHER" id="PTHR45845:SF2">
    <property type="entry name" value="RIKEN CDNA D630003M21 GENE"/>
    <property type="match status" value="1"/>
</dbReference>
<evidence type="ECO:0000313" key="4">
    <source>
        <dbReference type="Proteomes" id="UP001178461"/>
    </source>
</evidence>
<sequence>MDPQSLDVAVQNTLSGLYPPFDITAPTVLSQLFRVLEARYHSDGLCCLLDFLIPSKRLLEHVRQAACAPYSGCVFLHEGWPLCLREKVVVHLGPLNPLLLRPGDFYLQAEPCGEQSACLVVKCLSRDLTTVEKISVPEASCSLLFTKEWLEEVNRDLDRPTLHTCLVATGNGIVPLPWNKIAVPEFVGVPKTEGLVEQESSTHLANLRPDCSPDSGSLQSSPLKYPGLIKVVEGTWKKSALFALPSLCDIIGDNLEGEYVNLLGFSEEGKQDNSPPVKATGSASGEQLHTVAASPKVEKDLLLVNGDDGEMAGGWSCGKGQNSEEGPCTPCLRRRLGQDTKVHEPRCRYRESYVAALKNPVSFSSGLMAAILEEMDTSKQGSSSLSESTGVWPLEGSGQIFSEQPNKIEKAEDDTSKPGHSRLPKPPADCPAASNKFSFLKGHRQLGSSSGGLPGAEKAGKGQEGHRKRTSAVCSPRPARAKAAAGKGDVVLSELPAPKNAESVAIPTSPADVLLRESPPPGSGPQDLAQWEMLSPELLSSGIVCLPGNVDKLGRPIVQICSGGPAWQAPWCSAREVARLLLFLCTMSRKLSKDTGLALVIDARKEMPPPALSAALGSVQKTLPGSIHAVFLMAEKEAASHLEKLPGVQMEVLSSLKALGRHVDSSQLTPALEGHFPYCHSEWVQYFQKMHQFVSDLKKASELLQNTTQELEKGGRLETLQEVEHQMERHQLLMQKVLRNVQLVSLQREGGATLAKLRKEAARLSFSPNVRSSISRALTLYNLVEEKVHMLVTKSNGCLEHLEFLLKIRQLEAEFGKLSLWFDEEGESALREAGSAAEGSREAAQESHQRFKEFFKEASVHYNRGLSLSKEASKVQGSRFPETEAFEAAKRAFQAKLTMFYMEMEMKGAELETLLDLYKFCDKVTQFNLDCQRHQATWICREEEPKSIQAQRDMEDALQKLSREFSTETFQQMKVQASSVRSKRGLAVWNEALERCQEARQLLEDALARFKEAWEGGAEDSDPVPATKLSGEDVCLDGASTEAEKTEHDRRTQDVGGTGVHDKASQEVPSCGGGMLKGVKASEEAYLASLDVILECGGPEAQADPGEEAPGSPHATRQDCPPPTLPCASSPNTKKVPAPYESLPSTKQPGLSLPARGQRSRKREAAQYFQLSRHGSFSSEDADSQSSTEDALSSSATLPMESSKGAWTQEKAPGILYLENHSTGSLTDTTATQ</sequence>
<dbReference type="PANTHER" id="PTHR45845">
    <property type="entry name" value="RHO GUANINE NUCLEOTIDE EXCHANGE FACTOR-RELATED"/>
    <property type="match status" value="1"/>
</dbReference>
<dbReference type="Gene3D" id="1.20.58.60">
    <property type="match status" value="1"/>
</dbReference>
<feature type="compositionally biased region" description="Basic and acidic residues" evidence="2">
    <location>
        <begin position="1042"/>
        <end position="1053"/>
    </location>
</feature>
<dbReference type="InterPro" id="IPR052231">
    <property type="entry name" value="Rho_GEF_signaling-related"/>
</dbReference>
<accession>A0AA35PBG1</accession>
<evidence type="ECO:0008006" key="5">
    <source>
        <dbReference type="Google" id="ProtNLM"/>
    </source>
</evidence>
<evidence type="ECO:0000256" key="1">
    <source>
        <dbReference type="SAM" id="Coils"/>
    </source>
</evidence>
<dbReference type="AlphaFoldDB" id="A0AA35PBG1"/>
<organism evidence="3 4">
    <name type="scientific">Podarcis lilfordi</name>
    <name type="common">Lilford's wall lizard</name>
    <dbReference type="NCBI Taxonomy" id="74358"/>
    <lineage>
        <taxon>Eukaryota</taxon>
        <taxon>Metazoa</taxon>
        <taxon>Chordata</taxon>
        <taxon>Craniata</taxon>
        <taxon>Vertebrata</taxon>
        <taxon>Euteleostomi</taxon>
        <taxon>Lepidosauria</taxon>
        <taxon>Squamata</taxon>
        <taxon>Bifurcata</taxon>
        <taxon>Unidentata</taxon>
        <taxon>Episquamata</taxon>
        <taxon>Laterata</taxon>
        <taxon>Lacertibaenia</taxon>
        <taxon>Lacertidae</taxon>
        <taxon>Podarcis</taxon>
    </lineage>
</organism>
<feature type="compositionally biased region" description="Basic and acidic residues" evidence="2">
    <location>
        <begin position="406"/>
        <end position="417"/>
    </location>
</feature>
<feature type="coiled-coil region" evidence="1">
    <location>
        <begin position="986"/>
        <end position="1013"/>
    </location>
</feature>
<dbReference type="Proteomes" id="UP001178461">
    <property type="component" value="Chromosome 6"/>
</dbReference>
<reference evidence="3" key="1">
    <citation type="submission" date="2022-12" db="EMBL/GenBank/DDBJ databases">
        <authorList>
            <person name="Alioto T."/>
            <person name="Alioto T."/>
            <person name="Gomez Garrido J."/>
        </authorList>
    </citation>
    <scope>NUCLEOTIDE SEQUENCE</scope>
</reference>